<keyword evidence="9" id="KW-1185">Reference proteome</keyword>
<dbReference type="PIRSF" id="PIRSF036492">
    <property type="entry name" value="ALDH"/>
    <property type="match status" value="1"/>
</dbReference>
<accession>A0ABX6ES14</accession>
<dbReference type="Pfam" id="PF00171">
    <property type="entry name" value="Aldedh"/>
    <property type="match status" value="1"/>
</dbReference>
<keyword evidence="6" id="KW-0472">Membrane</keyword>
<feature type="active site" evidence="4">
    <location>
        <position position="230"/>
    </location>
</feature>
<evidence type="ECO:0000256" key="3">
    <source>
        <dbReference type="PIRNR" id="PIRNR036492"/>
    </source>
</evidence>
<dbReference type="EMBL" id="CP015056">
    <property type="protein sequence ID" value="QGN15123.1"/>
    <property type="molecule type" value="Genomic_DNA"/>
</dbReference>
<dbReference type="InterPro" id="IPR029510">
    <property type="entry name" value="Ald_DH_CS_GLU"/>
</dbReference>
<evidence type="ECO:0000256" key="5">
    <source>
        <dbReference type="RuleBase" id="RU003345"/>
    </source>
</evidence>
<dbReference type="Proteomes" id="UP000422736">
    <property type="component" value="Chromosome 3"/>
</dbReference>
<evidence type="ECO:0000259" key="7">
    <source>
        <dbReference type="Pfam" id="PF00171"/>
    </source>
</evidence>
<evidence type="ECO:0000256" key="1">
    <source>
        <dbReference type="ARBA" id="ARBA00009986"/>
    </source>
</evidence>
<protein>
    <recommendedName>
        <fullName evidence="3">Aldehyde dehydrogenase</fullName>
    </recommendedName>
</protein>
<dbReference type="Gene3D" id="3.40.309.10">
    <property type="entry name" value="Aldehyde Dehydrogenase, Chain A, domain 2"/>
    <property type="match status" value="1"/>
</dbReference>
<dbReference type="PANTHER" id="PTHR43570:SF16">
    <property type="entry name" value="ALDEHYDE DEHYDROGENASE TYPE III, ISOFORM Q"/>
    <property type="match status" value="1"/>
</dbReference>
<dbReference type="CDD" id="cd07135">
    <property type="entry name" value="ALDH_F14-YMR110C"/>
    <property type="match status" value="1"/>
</dbReference>
<dbReference type="PANTHER" id="PTHR43570">
    <property type="entry name" value="ALDEHYDE DEHYDROGENASE"/>
    <property type="match status" value="1"/>
</dbReference>
<dbReference type="InterPro" id="IPR015590">
    <property type="entry name" value="Aldehyde_DH_dom"/>
</dbReference>
<evidence type="ECO:0000256" key="2">
    <source>
        <dbReference type="ARBA" id="ARBA00023002"/>
    </source>
</evidence>
<evidence type="ECO:0000313" key="8">
    <source>
        <dbReference type="EMBL" id="QGN15123.1"/>
    </source>
</evidence>
<feature type="domain" description="Aldehyde dehydrogenase" evidence="7">
    <location>
        <begin position="38"/>
        <end position="454"/>
    </location>
</feature>
<dbReference type="Gene3D" id="3.40.605.10">
    <property type="entry name" value="Aldehyde Dehydrogenase, Chain A, domain 1"/>
    <property type="match status" value="1"/>
</dbReference>
<keyword evidence="6" id="KW-1133">Transmembrane helix</keyword>
<comment type="similarity">
    <text evidence="1 3 5">Belongs to the aldehyde dehydrogenase family.</text>
</comment>
<dbReference type="PROSITE" id="PS00687">
    <property type="entry name" value="ALDEHYDE_DEHYDR_GLU"/>
    <property type="match status" value="1"/>
</dbReference>
<dbReference type="SUPFAM" id="SSF53720">
    <property type="entry name" value="ALDH-like"/>
    <property type="match status" value="1"/>
</dbReference>
<dbReference type="InterPro" id="IPR016163">
    <property type="entry name" value="Ald_DH_C"/>
</dbReference>
<feature type="transmembrane region" description="Helical" evidence="6">
    <location>
        <begin position="498"/>
        <end position="517"/>
    </location>
</feature>
<keyword evidence="6" id="KW-0812">Transmembrane</keyword>
<dbReference type="InterPro" id="IPR016162">
    <property type="entry name" value="Ald_DH_N"/>
</dbReference>
<organism evidence="8 9">
    <name type="scientific">Kluyveromyces marxianus</name>
    <name type="common">Yeast</name>
    <name type="synonym">Candida kefyr</name>
    <dbReference type="NCBI Taxonomy" id="4911"/>
    <lineage>
        <taxon>Eukaryota</taxon>
        <taxon>Fungi</taxon>
        <taxon>Dikarya</taxon>
        <taxon>Ascomycota</taxon>
        <taxon>Saccharomycotina</taxon>
        <taxon>Saccharomycetes</taxon>
        <taxon>Saccharomycetales</taxon>
        <taxon>Saccharomycetaceae</taxon>
        <taxon>Kluyveromyces</taxon>
    </lineage>
</organism>
<name>A0ABX6ES14_KLUMA</name>
<reference evidence="8 9" key="2">
    <citation type="submission" date="2019-11" db="EMBL/GenBank/DDBJ databases">
        <authorList>
            <person name="Lu H."/>
        </authorList>
    </citation>
    <scope>NUCLEOTIDE SEQUENCE [LARGE SCALE GENOMIC DNA]</scope>
    <source>
        <strain evidence="8 9">FIM1</strain>
    </source>
</reference>
<evidence type="ECO:0000256" key="4">
    <source>
        <dbReference type="PROSITE-ProRule" id="PRU10007"/>
    </source>
</evidence>
<evidence type="ECO:0000313" key="9">
    <source>
        <dbReference type="Proteomes" id="UP000422736"/>
    </source>
</evidence>
<gene>
    <name evidence="8" type="primary">HFD1</name>
    <name evidence="8" type="ORF">FIM1_1810</name>
</gene>
<dbReference type="PROSITE" id="PS00070">
    <property type="entry name" value="ALDEHYDE_DEHYDR_CYS"/>
    <property type="match status" value="1"/>
</dbReference>
<dbReference type="InterPro" id="IPR016160">
    <property type="entry name" value="Ald_DH_CS_CYS"/>
</dbReference>
<reference evidence="8 9" key="1">
    <citation type="submission" date="2016-03" db="EMBL/GenBank/DDBJ databases">
        <title>How can Kluyveromyces marxianus grow so fast - potential evolutionary course in Saccharomyces Complex revealed by comparative genomics.</title>
        <authorList>
            <person name="Mo W."/>
            <person name="Lu W."/>
            <person name="Yang X."/>
            <person name="Qi J."/>
            <person name="Lv H."/>
        </authorList>
    </citation>
    <scope>NUCLEOTIDE SEQUENCE [LARGE SCALE GENOMIC DNA]</scope>
    <source>
        <strain evidence="8 9">FIM1</strain>
    </source>
</reference>
<dbReference type="InterPro" id="IPR016161">
    <property type="entry name" value="Ald_DH/histidinol_DH"/>
</dbReference>
<proteinExistence type="inferred from homology"/>
<keyword evidence="2 3" id="KW-0560">Oxidoreductase</keyword>
<sequence>MTKLEYTPLEDIPAKIDSAVEFYKARQLRLSKAKNPLKQDIAERKRCLQRLYWAIKDREEQLVEAMEQDFHRARSESMTVELIPLYNNILYIIDNLEKNIKPKKIKSSGIAYRFGSIVIEKIALGTVLVISPFNFPILLALDPLAGAIAGGNSVVFKPSELTGNCARLMEEICREAFEPGHVETVQGGVEETTVLLDSGKFDKIFYTGSPAVGAIIAEKAGKSLTPCVLELGGKSPAFVTENLPKSKWDTAIRRIFFSSFGNSGQICVAADYILCHESIYEEFTASCKKILHEFFPKITPETEYTYMVHNRASDRIKKILDSSKGEKFAAQSDGNLPETCIPPTLIINATWDDSSMESENFGPILPIVKYSDLDRAIDQVLQRHDMPLVQYVFSDSKSEAAHITTRIRSGDCIIGDTMIHVGIEEAPFGGIRSSGYGNYHGTYTFKTFTHERTVFKQSYWVDILINIRYPPFDKFKTRVAQISTESKPNFDRNGNKTFNYKLFGFVLVSGIVLAFLLRKWT</sequence>
<dbReference type="InterPro" id="IPR012394">
    <property type="entry name" value="Aldehyde_DH_NAD(P)"/>
</dbReference>
<evidence type="ECO:0000256" key="6">
    <source>
        <dbReference type="SAM" id="Phobius"/>
    </source>
</evidence>